<gene>
    <name evidence="7" type="ORF">DB31_1940</name>
</gene>
<feature type="domain" description="Helicase ATP-binding" evidence="6">
    <location>
        <begin position="27"/>
        <end position="206"/>
    </location>
</feature>
<dbReference type="SMART" id="SM00487">
    <property type="entry name" value="DEXDc"/>
    <property type="match status" value="1"/>
</dbReference>
<feature type="compositionally biased region" description="Gly residues" evidence="5">
    <location>
        <begin position="900"/>
        <end position="926"/>
    </location>
</feature>
<accession>A0A085WB59</accession>
<dbReference type="GO" id="GO:0016787">
    <property type="term" value="F:hydrolase activity"/>
    <property type="evidence" value="ECO:0007669"/>
    <property type="project" value="UniProtKB-KW"/>
</dbReference>
<evidence type="ECO:0000256" key="1">
    <source>
        <dbReference type="ARBA" id="ARBA00022741"/>
    </source>
</evidence>
<comment type="caution">
    <text evidence="7">The sequence shown here is derived from an EMBL/GenBank/DDBJ whole genome shotgun (WGS) entry which is preliminary data.</text>
</comment>
<dbReference type="EMBL" id="JMCB01000013">
    <property type="protein sequence ID" value="KFE64922.1"/>
    <property type="molecule type" value="Genomic_DNA"/>
</dbReference>
<dbReference type="GO" id="GO:0004386">
    <property type="term" value="F:helicase activity"/>
    <property type="evidence" value="ECO:0007669"/>
    <property type="project" value="UniProtKB-KW"/>
</dbReference>
<sequence length="943" mass="105042">MRTPTDRYLPPDHEAFISAEPPTGRVIVIAPTRAACETIELAIGLRLETYLEKHHGARVRELARLGKGFGIVAGTGTGKTLAIRPIAEEIVGRGAPIPLRVGVVNREREATPETPTWNVIIVTTGIARRWFQNGDILPHDTLIIDEIHQTSAELELCLALGKRVGCRFIWLSATVDPSLYARYLNSAEVLEVQAFDPKKVARVMVEHKEPLAFLDEKFLRSVEREERGVGVFLPTRAAVEQAAAQVRDHWPGIHAAYYHGGEPIRAIRPFLEGTEERPYLLAMTAAGQSALNVQGLDTVVIDDTRFANIVERGRNVLTRVHLGSNEILQMAGRVHGRVEGGRVFILSDRHIHFASLRPTVPEFQLAGDSERVALTAAALGVRADELDLPVSLDRIAYRRALQKLQARGIVDAQGKLSDYGRAVEALPVERTWAELIVNGEDGLMPFLAVCSSIESLHRMTREERDLDGVLVPGSDHLTAYNLYAEAYREAGYVGEVYGLPRHLFHAEKMERWAERRGVLVKAVEDAALAMASIYRSVGIDLPSRMPFAGERVYLRFVDLLARFMPFDLVIDEETSWREEARVSKTSVCGSHGAIAGALRFFADRHGSTHAAIEGTQIPMEVLWKYAHRSEPELAYDPRRWALVREWRVEHSGFELEHEVQVLRAWEPEMGARARHVLAQAVARGESKHPAVRRNQRAIGEVRELWLRSGGRTAKLGEHELTALYEAQLEGVTTMDEFQARPLELELDTLVPPETREKLLSLPSVVLVRDREVELAYEVEQDEARNPFGVVRLVLPEKLARSLVEEELPVLDRPLRFMVNRGRRGNLRANTLLELQELLDMPWMPEEVEAAQDDRRRGGGGRPEMRPGRESREVGLSPRQPGRHGPGKSRDEGERREGRRSGGGGSRPGGGRRGAAGGGRGRGGPSERGGRGGKGRGGTRRPKR</sequence>
<protein>
    <submittedName>
        <fullName evidence="7">HrpA-like helicase</fullName>
    </submittedName>
</protein>
<keyword evidence="4" id="KW-0067">ATP-binding</keyword>
<dbReference type="PANTHER" id="PTHR18934">
    <property type="entry name" value="ATP-DEPENDENT RNA HELICASE"/>
    <property type="match status" value="1"/>
</dbReference>
<name>A0A085WB59_9BACT</name>
<keyword evidence="3 7" id="KW-0347">Helicase</keyword>
<evidence type="ECO:0000259" key="6">
    <source>
        <dbReference type="SMART" id="SM00487"/>
    </source>
</evidence>
<dbReference type="InterPro" id="IPR027417">
    <property type="entry name" value="P-loop_NTPase"/>
</dbReference>
<feature type="region of interest" description="Disordered" evidence="5">
    <location>
        <begin position="849"/>
        <end position="943"/>
    </location>
</feature>
<feature type="compositionally biased region" description="Basic residues" evidence="5">
    <location>
        <begin position="930"/>
        <end position="943"/>
    </location>
</feature>
<evidence type="ECO:0000313" key="8">
    <source>
        <dbReference type="Proteomes" id="UP000028725"/>
    </source>
</evidence>
<keyword evidence="2" id="KW-0378">Hydrolase</keyword>
<dbReference type="GO" id="GO:0003723">
    <property type="term" value="F:RNA binding"/>
    <property type="evidence" value="ECO:0007669"/>
    <property type="project" value="TreeGrafter"/>
</dbReference>
<dbReference type="Gene3D" id="3.40.50.300">
    <property type="entry name" value="P-loop containing nucleotide triphosphate hydrolases"/>
    <property type="match status" value="2"/>
</dbReference>
<dbReference type="SUPFAM" id="SSF52540">
    <property type="entry name" value="P-loop containing nucleoside triphosphate hydrolases"/>
    <property type="match status" value="1"/>
</dbReference>
<dbReference type="Proteomes" id="UP000028725">
    <property type="component" value="Unassembled WGS sequence"/>
</dbReference>
<evidence type="ECO:0000256" key="4">
    <source>
        <dbReference type="ARBA" id="ARBA00022840"/>
    </source>
</evidence>
<evidence type="ECO:0000256" key="3">
    <source>
        <dbReference type="ARBA" id="ARBA00022806"/>
    </source>
</evidence>
<keyword evidence="8" id="KW-1185">Reference proteome</keyword>
<dbReference type="AlphaFoldDB" id="A0A085WB59"/>
<dbReference type="InterPro" id="IPR014001">
    <property type="entry name" value="Helicase_ATP-bd"/>
</dbReference>
<organism evidence="7 8">
    <name type="scientific">Hyalangium minutum</name>
    <dbReference type="NCBI Taxonomy" id="394096"/>
    <lineage>
        <taxon>Bacteria</taxon>
        <taxon>Pseudomonadati</taxon>
        <taxon>Myxococcota</taxon>
        <taxon>Myxococcia</taxon>
        <taxon>Myxococcales</taxon>
        <taxon>Cystobacterineae</taxon>
        <taxon>Archangiaceae</taxon>
        <taxon>Hyalangium</taxon>
    </lineage>
</organism>
<dbReference type="GO" id="GO:0005524">
    <property type="term" value="F:ATP binding"/>
    <property type="evidence" value="ECO:0007669"/>
    <property type="project" value="UniProtKB-KW"/>
</dbReference>
<reference evidence="7 8" key="1">
    <citation type="submission" date="2014-04" db="EMBL/GenBank/DDBJ databases">
        <title>Genome assembly of Hyalangium minutum DSM 14724.</title>
        <authorList>
            <person name="Sharma G."/>
            <person name="Subramanian S."/>
        </authorList>
    </citation>
    <scope>NUCLEOTIDE SEQUENCE [LARGE SCALE GENOMIC DNA]</scope>
    <source>
        <strain evidence="7 8">DSM 14724</strain>
    </source>
</reference>
<keyword evidence="1" id="KW-0547">Nucleotide-binding</keyword>
<dbReference type="RefSeq" id="WP_240486965.1">
    <property type="nucleotide sequence ID" value="NZ_JMCB01000013.1"/>
</dbReference>
<dbReference type="PANTHER" id="PTHR18934:SF91">
    <property type="entry name" value="PRE-MRNA-SPLICING FACTOR ATP-DEPENDENT RNA HELICASE PRP16"/>
    <property type="match status" value="1"/>
</dbReference>
<proteinExistence type="predicted"/>
<evidence type="ECO:0000256" key="2">
    <source>
        <dbReference type="ARBA" id="ARBA00022801"/>
    </source>
</evidence>
<feature type="compositionally biased region" description="Basic and acidic residues" evidence="5">
    <location>
        <begin position="887"/>
        <end position="899"/>
    </location>
</feature>
<evidence type="ECO:0000313" key="7">
    <source>
        <dbReference type="EMBL" id="KFE64922.1"/>
    </source>
</evidence>
<feature type="compositionally biased region" description="Basic and acidic residues" evidence="5">
    <location>
        <begin position="851"/>
        <end position="872"/>
    </location>
</feature>
<dbReference type="STRING" id="394096.DB31_1940"/>
<evidence type="ECO:0000256" key="5">
    <source>
        <dbReference type="SAM" id="MobiDB-lite"/>
    </source>
</evidence>
<dbReference type="PATRIC" id="fig|394096.3.peg.6275"/>